<evidence type="ECO:0000313" key="8">
    <source>
        <dbReference type="Proteomes" id="UP000800035"/>
    </source>
</evidence>
<reference evidence="7" key="1">
    <citation type="journal article" date="2020" name="Stud. Mycol.">
        <title>101 Dothideomycetes genomes: a test case for predicting lifestyles and emergence of pathogens.</title>
        <authorList>
            <person name="Haridas S."/>
            <person name="Albert R."/>
            <person name="Binder M."/>
            <person name="Bloem J."/>
            <person name="Labutti K."/>
            <person name="Salamov A."/>
            <person name="Andreopoulos B."/>
            <person name="Baker S."/>
            <person name="Barry K."/>
            <person name="Bills G."/>
            <person name="Bluhm B."/>
            <person name="Cannon C."/>
            <person name="Castanera R."/>
            <person name="Culley D."/>
            <person name="Daum C."/>
            <person name="Ezra D."/>
            <person name="Gonzalez J."/>
            <person name="Henrissat B."/>
            <person name="Kuo A."/>
            <person name="Liang C."/>
            <person name="Lipzen A."/>
            <person name="Lutzoni F."/>
            <person name="Magnuson J."/>
            <person name="Mondo S."/>
            <person name="Nolan M."/>
            <person name="Ohm R."/>
            <person name="Pangilinan J."/>
            <person name="Park H.-J."/>
            <person name="Ramirez L."/>
            <person name="Alfaro M."/>
            <person name="Sun H."/>
            <person name="Tritt A."/>
            <person name="Yoshinaga Y."/>
            <person name="Zwiers L.-H."/>
            <person name="Turgeon B."/>
            <person name="Goodwin S."/>
            <person name="Spatafora J."/>
            <person name="Crous P."/>
            <person name="Grigoriev I."/>
        </authorList>
    </citation>
    <scope>NUCLEOTIDE SEQUENCE</scope>
    <source>
        <strain evidence="7">CBS 675.92</strain>
    </source>
</reference>
<evidence type="ECO:0000256" key="4">
    <source>
        <dbReference type="ARBA" id="ARBA00023136"/>
    </source>
</evidence>
<evidence type="ECO:0000256" key="3">
    <source>
        <dbReference type="ARBA" id="ARBA00022989"/>
    </source>
</evidence>
<organism evidence="7 8">
    <name type="scientific">Byssothecium circinans</name>
    <dbReference type="NCBI Taxonomy" id="147558"/>
    <lineage>
        <taxon>Eukaryota</taxon>
        <taxon>Fungi</taxon>
        <taxon>Dikarya</taxon>
        <taxon>Ascomycota</taxon>
        <taxon>Pezizomycotina</taxon>
        <taxon>Dothideomycetes</taxon>
        <taxon>Pleosporomycetidae</taxon>
        <taxon>Pleosporales</taxon>
        <taxon>Massarineae</taxon>
        <taxon>Massarinaceae</taxon>
        <taxon>Byssothecium</taxon>
    </lineage>
</organism>
<dbReference type="GO" id="GO:0016020">
    <property type="term" value="C:membrane"/>
    <property type="evidence" value="ECO:0007669"/>
    <property type="project" value="UniProtKB-SubCell"/>
</dbReference>
<dbReference type="Pfam" id="PF20684">
    <property type="entry name" value="Fung_rhodopsin"/>
    <property type="match status" value="1"/>
</dbReference>
<name>A0A6A5UFU6_9PLEO</name>
<evidence type="ECO:0000256" key="2">
    <source>
        <dbReference type="ARBA" id="ARBA00022692"/>
    </source>
</evidence>
<dbReference type="InterPro" id="IPR052337">
    <property type="entry name" value="SAT4-like"/>
</dbReference>
<protein>
    <recommendedName>
        <fullName evidence="6">Rhodopsin domain-containing protein</fullName>
    </recommendedName>
</protein>
<dbReference type="AlphaFoldDB" id="A0A6A5UFU6"/>
<dbReference type="OrthoDB" id="5342292at2759"/>
<evidence type="ECO:0000256" key="1">
    <source>
        <dbReference type="ARBA" id="ARBA00004141"/>
    </source>
</evidence>
<feature type="domain" description="Rhodopsin" evidence="6">
    <location>
        <begin position="2"/>
        <end position="146"/>
    </location>
</feature>
<sequence>LVSILLLYLRLLVLNCWSSLWTTIHTFIAISSCFYFALKSAKVFQFSPISRGWAHSGPGSCINMPLFLQTNGRFNTISDALILLVPVKSCCNLSRGWRSKVGICAVFTIGAVSSVSIMKRAVHQCSTARSQDSTYNDPKIALWSYVF</sequence>
<keyword evidence="2" id="KW-0812">Transmembrane</keyword>
<keyword evidence="3" id="KW-1133">Transmembrane helix</keyword>
<keyword evidence="8" id="KW-1185">Reference proteome</keyword>
<proteinExistence type="inferred from homology"/>
<dbReference type="PANTHER" id="PTHR33048">
    <property type="entry name" value="PTH11-LIKE INTEGRAL MEMBRANE PROTEIN (AFU_ORTHOLOGUE AFUA_5G11245)"/>
    <property type="match status" value="1"/>
</dbReference>
<dbReference type="InterPro" id="IPR049326">
    <property type="entry name" value="Rhodopsin_dom_fungi"/>
</dbReference>
<feature type="non-terminal residue" evidence="7">
    <location>
        <position position="1"/>
    </location>
</feature>
<feature type="non-terminal residue" evidence="7">
    <location>
        <position position="147"/>
    </location>
</feature>
<gene>
    <name evidence="7" type="ORF">CC80DRAFT_357199</name>
</gene>
<dbReference type="PANTHER" id="PTHR33048:SF47">
    <property type="entry name" value="INTEGRAL MEMBRANE PROTEIN-RELATED"/>
    <property type="match status" value="1"/>
</dbReference>
<dbReference type="Proteomes" id="UP000800035">
    <property type="component" value="Unassembled WGS sequence"/>
</dbReference>
<comment type="subcellular location">
    <subcellularLocation>
        <location evidence="1">Membrane</location>
        <topology evidence="1">Multi-pass membrane protein</topology>
    </subcellularLocation>
</comment>
<evidence type="ECO:0000259" key="6">
    <source>
        <dbReference type="Pfam" id="PF20684"/>
    </source>
</evidence>
<dbReference type="EMBL" id="ML976978">
    <property type="protein sequence ID" value="KAF1962632.1"/>
    <property type="molecule type" value="Genomic_DNA"/>
</dbReference>
<evidence type="ECO:0000256" key="5">
    <source>
        <dbReference type="ARBA" id="ARBA00038359"/>
    </source>
</evidence>
<keyword evidence="4" id="KW-0472">Membrane</keyword>
<evidence type="ECO:0000313" key="7">
    <source>
        <dbReference type="EMBL" id="KAF1962632.1"/>
    </source>
</evidence>
<accession>A0A6A5UFU6</accession>
<comment type="similarity">
    <text evidence="5">Belongs to the SAT4 family.</text>
</comment>